<organism evidence="1 2">
    <name type="scientific">Actinoallomurus acaciae</name>
    <dbReference type="NCBI Taxonomy" id="502577"/>
    <lineage>
        <taxon>Bacteria</taxon>
        <taxon>Bacillati</taxon>
        <taxon>Actinomycetota</taxon>
        <taxon>Actinomycetes</taxon>
        <taxon>Streptosporangiales</taxon>
        <taxon>Thermomonosporaceae</taxon>
        <taxon>Actinoallomurus</taxon>
    </lineage>
</organism>
<feature type="non-terminal residue" evidence="1">
    <location>
        <position position="84"/>
    </location>
</feature>
<keyword evidence="2" id="KW-1185">Reference proteome</keyword>
<accession>A0ABV5YD14</accession>
<comment type="caution">
    <text evidence="1">The sequence shown here is derived from an EMBL/GenBank/DDBJ whole genome shotgun (WGS) entry which is preliminary data.</text>
</comment>
<dbReference type="Proteomes" id="UP001589627">
    <property type="component" value="Unassembled WGS sequence"/>
</dbReference>
<evidence type="ECO:0000313" key="1">
    <source>
        <dbReference type="EMBL" id="MFB9832926.1"/>
    </source>
</evidence>
<protein>
    <submittedName>
        <fullName evidence="1">Uncharacterized protein</fullName>
    </submittedName>
</protein>
<proteinExistence type="predicted"/>
<sequence length="84" mass="9340">MNATDFPFPDEDTFEMPASWRRVVRRRRGGPPRTPVTVDGGAAAKVAEWTERAAERTERSLADPESDRALAEELRAHLAGHVTP</sequence>
<name>A0ABV5YD14_9ACTN</name>
<dbReference type="EMBL" id="JBHLZP010000066">
    <property type="protein sequence ID" value="MFB9832926.1"/>
    <property type="molecule type" value="Genomic_DNA"/>
</dbReference>
<evidence type="ECO:0000313" key="2">
    <source>
        <dbReference type="Proteomes" id="UP001589627"/>
    </source>
</evidence>
<reference evidence="1 2" key="1">
    <citation type="submission" date="2024-09" db="EMBL/GenBank/DDBJ databases">
        <authorList>
            <person name="Sun Q."/>
            <person name="Mori K."/>
        </authorList>
    </citation>
    <scope>NUCLEOTIDE SEQUENCE [LARGE SCALE GENOMIC DNA]</scope>
    <source>
        <strain evidence="1 2">TBRC 0563</strain>
    </source>
</reference>
<gene>
    <name evidence="1" type="ORF">ACFFNX_12095</name>
</gene>
<dbReference type="RefSeq" id="WP_378199558.1">
    <property type="nucleotide sequence ID" value="NZ_JBHLZP010000066.1"/>
</dbReference>